<gene>
    <name evidence="2" type="ORF">GOMPHAMPRED_000916</name>
</gene>
<accession>A0A8H3F0Q2</accession>
<dbReference type="Proteomes" id="UP000664169">
    <property type="component" value="Unassembled WGS sequence"/>
</dbReference>
<dbReference type="AlphaFoldDB" id="A0A8H3F0Q2"/>
<feature type="chain" id="PRO_5034586568" evidence="1">
    <location>
        <begin position="20"/>
        <end position="201"/>
    </location>
</feature>
<sequence>MAFLFITLVATVLAASALATTTSHSTSTSTSSSAYNRPTTFQVRAVNSNTIYDGKLLQGGDGSLNNITFQPRGPSYETKFWLPGINKWLRLASDQGQTLFGGYHCGVAIACSDTDTNVAFLTFGGDVETVYYYTRAFCSVVPKPNAKYHLACSVKATDGKMWYRKALVALDDGHVILNPEGALVPTGYAPVEMELVPVSDS</sequence>
<reference evidence="2" key="1">
    <citation type="submission" date="2021-03" db="EMBL/GenBank/DDBJ databases">
        <authorList>
            <person name="Tagirdzhanova G."/>
        </authorList>
    </citation>
    <scope>NUCLEOTIDE SEQUENCE</scope>
</reference>
<evidence type="ECO:0000313" key="2">
    <source>
        <dbReference type="EMBL" id="CAF9916167.1"/>
    </source>
</evidence>
<comment type="caution">
    <text evidence="2">The sequence shown here is derived from an EMBL/GenBank/DDBJ whole genome shotgun (WGS) entry which is preliminary data.</text>
</comment>
<organism evidence="2 3">
    <name type="scientific">Gomphillus americanus</name>
    <dbReference type="NCBI Taxonomy" id="1940652"/>
    <lineage>
        <taxon>Eukaryota</taxon>
        <taxon>Fungi</taxon>
        <taxon>Dikarya</taxon>
        <taxon>Ascomycota</taxon>
        <taxon>Pezizomycotina</taxon>
        <taxon>Lecanoromycetes</taxon>
        <taxon>OSLEUM clade</taxon>
        <taxon>Ostropomycetidae</taxon>
        <taxon>Ostropales</taxon>
        <taxon>Graphidaceae</taxon>
        <taxon>Gomphilloideae</taxon>
        <taxon>Gomphillus</taxon>
    </lineage>
</organism>
<feature type="signal peptide" evidence="1">
    <location>
        <begin position="1"/>
        <end position="19"/>
    </location>
</feature>
<protein>
    <submittedName>
        <fullName evidence="2">Uncharacterized protein</fullName>
    </submittedName>
</protein>
<name>A0A8H3F0Q2_9LECA</name>
<evidence type="ECO:0000256" key="1">
    <source>
        <dbReference type="SAM" id="SignalP"/>
    </source>
</evidence>
<proteinExistence type="predicted"/>
<evidence type="ECO:0000313" key="3">
    <source>
        <dbReference type="Proteomes" id="UP000664169"/>
    </source>
</evidence>
<keyword evidence="1" id="KW-0732">Signal</keyword>
<dbReference type="EMBL" id="CAJPDQ010000011">
    <property type="protein sequence ID" value="CAF9916167.1"/>
    <property type="molecule type" value="Genomic_DNA"/>
</dbReference>
<keyword evidence="3" id="KW-1185">Reference proteome</keyword>